<dbReference type="Pfam" id="PF03551">
    <property type="entry name" value="PadR"/>
    <property type="match status" value="1"/>
</dbReference>
<protein>
    <submittedName>
        <fullName evidence="3">DNA-binding PadR family transcriptional regulator</fullName>
    </submittedName>
</protein>
<accession>A0A7W8CVZ1</accession>
<feature type="domain" description="Transcription regulator PadR N-terminal" evidence="1">
    <location>
        <begin position="11"/>
        <end position="84"/>
    </location>
</feature>
<dbReference type="Gene3D" id="1.10.10.10">
    <property type="entry name" value="Winged helix-like DNA-binding domain superfamily/Winged helix DNA-binding domain"/>
    <property type="match status" value="1"/>
</dbReference>
<dbReference type="PANTHER" id="PTHR43252">
    <property type="entry name" value="TRANSCRIPTIONAL REGULATOR YQJI"/>
    <property type="match status" value="1"/>
</dbReference>
<dbReference type="EMBL" id="JACHHK010000002">
    <property type="protein sequence ID" value="MBB5182631.1"/>
    <property type="molecule type" value="Genomic_DNA"/>
</dbReference>
<dbReference type="GO" id="GO:0003677">
    <property type="term" value="F:DNA binding"/>
    <property type="evidence" value="ECO:0007669"/>
    <property type="project" value="UniProtKB-KW"/>
</dbReference>
<evidence type="ECO:0000259" key="1">
    <source>
        <dbReference type="Pfam" id="PF03551"/>
    </source>
</evidence>
<feature type="domain" description="Transcription regulator PadR C-terminal" evidence="2">
    <location>
        <begin position="98"/>
        <end position="177"/>
    </location>
</feature>
<organism evidence="3 4">
    <name type="scientific">Catenisphaera adipataccumulans</name>
    <dbReference type="NCBI Taxonomy" id="700500"/>
    <lineage>
        <taxon>Bacteria</taxon>
        <taxon>Bacillati</taxon>
        <taxon>Bacillota</taxon>
        <taxon>Erysipelotrichia</taxon>
        <taxon>Erysipelotrichales</taxon>
        <taxon>Erysipelotrichaceae</taxon>
        <taxon>Catenisphaera</taxon>
    </lineage>
</organism>
<dbReference type="Proteomes" id="UP000539953">
    <property type="component" value="Unassembled WGS sequence"/>
</dbReference>
<dbReference type="InterPro" id="IPR018309">
    <property type="entry name" value="Tscrpt_reg_PadR_C"/>
</dbReference>
<name>A0A7W8CVZ1_9FIRM</name>
<reference evidence="3 4" key="1">
    <citation type="submission" date="2020-08" db="EMBL/GenBank/DDBJ databases">
        <title>Genomic Encyclopedia of Type Strains, Phase IV (KMG-IV): sequencing the most valuable type-strain genomes for metagenomic binning, comparative biology and taxonomic classification.</title>
        <authorList>
            <person name="Goeker M."/>
        </authorList>
    </citation>
    <scope>NUCLEOTIDE SEQUENCE [LARGE SCALE GENOMIC DNA]</scope>
    <source>
        <strain evidence="3 4">DSM 25799</strain>
    </source>
</reference>
<dbReference type="Gene3D" id="6.10.140.190">
    <property type="match status" value="1"/>
</dbReference>
<dbReference type="PANTHER" id="PTHR43252:SF6">
    <property type="entry name" value="NEGATIVE TRANSCRIPTION REGULATOR PADR"/>
    <property type="match status" value="1"/>
</dbReference>
<proteinExistence type="predicted"/>
<evidence type="ECO:0000259" key="2">
    <source>
        <dbReference type="Pfam" id="PF10400"/>
    </source>
</evidence>
<keyword evidence="3" id="KW-0238">DNA-binding</keyword>
<sequence>MGKSRKIDMVILGLLEHEDLSGYDIKKRIDNGISFFWKGSFGSIYPSLNAMEKAGLIIKAGDQENVNKRAKYLYSITERGKKHLIAWLEDSKATNDLKYETLLKLFFGGAVGPETTIKTIEQFEQDISSELQILKHYQKNLSKSLKQSDDHLYFYLTVTFGVETYEGYLRWCKKAKQMFRKETAPH</sequence>
<dbReference type="SUPFAM" id="SSF46785">
    <property type="entry name" value="Winged helix' DNA-binding domain"/>
    <property type="match status" value="1"/>
</dbReference>
<evidence type="ECO:0000313" key="3">
    <source>
        <dbReference type="EMBL" id="MBB5182631.1"/>
    </source>
</evidence>
<dbReference type="InterPro" id="IPR036390">
    <property type="entry name" value="WH_DNA-bd_sf"/>
</dbReference>
<keyword evidence="4" id="KW-1185">Reference proteome</keyword>
<comment type="caution">
    <text evidence="3">The sequence shown here is derived from an EMBL/GenBank/DDBJ whole genome shotgun (WGS) entry which is preliminary data.</text>
</comment>
<dbReference type="Pfam" id="PF10400">
    <property type="entry name" value="Vir_act_alpha_C"/>
    <property type="match status" value="1"/>
</dbReference>
<evidence type="ECO:0000313" key="4">
    <source>
        <dbReference type="Proteomes" id="UP000539953"/>
    </source>
</evidence>
<dbReference type="InterPro" id="IPR005149">
    <property type="entry name" value="Tscrpt_reg_PadR_N"/>
</dbReference>
<dbReference type="RefSeq" id="WP_183327469.1">
    <property type="nucleotide sequence ID" value="NZ_JACHHK010000002.1"/>
</dbReference>
<gene>
    <name evidence="3" type="ORF">HNQ47_000650</name>
</gene>
<dbReference type="InterPro" id="IPR036388">
    <property type="entry name" value="WH-like_DNA-bd_sf"/>
</dbReference>
<dbReference type="AlphaFoldDB" id="A0A7W8CVZ1"/>